<feature type="compositionally biased region" description="Low complexity" evidence="1">
    <location>
        <begin position="147"/>
        <end position="162"/>
    </location>
</feature>
<dbReference type="RefSeq" id="XP_009034848.1">
    <property type="nucleotide sequence ID" value="XM_009036600.1"/>
</dbReference>
<protein>
    <submittedName>
        <fullName evidence="2">Uncharacterized protein</fullName>
    </submittedName>
</protein>
<accession>F0Y3S9</accession>
<name>F0Y3S9_AURAN</name>
<organism evidence="3">
    <name type="scientific">Aureococcus anophagefferens</name>
    <name type="common">Harmful bloom alga</name>
    <dbReference type="NCBI Taxonomy" id="44056"/>
    <lineage>
        <taxon>Eukaryota</taxon>
        <taxon>Sar</taxon>
        <taxon>Stramenopiles</taxon>
        <taxon>Ochrophyta</taxon>
        <taxon>Pelagophyceae</taxon>
        <taxon>Pelagomonadales</taxon>
        <taxon>Pelagomonadaceae</taxon>
        <taxon>Aureococcus</taxon>
    </lineage>
</organism>
<feature type="compositionally biased region" description="Low complexity" evidence="1">
    <location>
        <begin position="170"/>
        <end position="188"/>
    </location>
</feature>
<dbReference type="EMBL" id="GL833124">
    <property type="protein sequence ID" value="EGB10004.1"/>
    <property type="molecule type" value="Genomic_DNA"/>
</dbReference>
<dbReference type="InParanoid" id="F0Y3S9"/>
<evidence type="ECO:0000313" key="3">
    <source>
        <dbReference type="Proteomes" id="UP000002729"/>
    </source>
</evidence>
<dbReference type="OrthoDB" id="10686343at2759"/>
<feature type="compositionally biased region" description="Pro residues" evidence="1">
    <location>
        <begin position="584"/>
        <end position="598"/>
    </location>
</feature>
<feature type="region of interest" description="Disordered" evidence="1">
    <location>
        <begin position="581"/>
        <end position="608"/>
    </location>
</feature>
<feature type="compositionally biased region" description="Basic residues" evidence="1">
    <location>
        <begin position="135"/>
        <end position="146"/>
    </location>
</feature>
<evidence type="ECO:0000256" key="1">
    <source>
        <dbReference type="SAM" id="MobiDB-lite"/>
    </source>
</evidence>
<evidence type="ECO:0000313" key="2">
    <source>
        <dbReference type="EMBL" id="EGB10004.1"/>
    </source>
</evidence>
<dbReference type="AlphaFoldDB" id="F0Y3S9"/>
<gene>
    <name evidence="2" type="ORF">AURANDRAFT_62505</name>
</gene>
<keyword evidence="3" id="KW-1185">Reference proteome</keyword>
<feature type="region of interest" description="Disordered" evidence="1">
    <location>
        <begin position="98"/>
        <end position="299"/>
    </location>
</feature>
<proteinExistence type="predicted"/>
<feature type="compositionally biased region" description="Basic residues" evidence="1">
    <location>
        <begin position="272"/>
        <end position="284"/>
    </location>
</feature>
<feature type="region of interest" description="Disordered" evidence="1">
    <location>
        <begin position="395"/>
        <end position="434"/>
    </location>
</feature>
<sequence length="608" mass="65029">MEDLTNQADAQMKEMEAMMKRMDARMGAMHQRQNKKYADAAEGFAARQAVSYKPQPRSALARAVADDADEDPLPALALAPALAAGGRPTAAAAARARAAAAARRRRLPEEFDVTTASEAESDAPAPRPKPDVVRRVRRAAAARRAAKLAAPSDGDASDASAARGERDDASNAPSVVPSAAAVGRARAAAAERKRRAASHDWNAPPAAPERAPPEPAAAPRTPGEADVAATRAMWPRTKEGRPSMYLDGDSSDGDGVVPPRPPRRRDRDKAARKSRRAERRKARGARAEELDDEGTESKHALRDAVRAAAARDATGGLARALDSATADAAKARGVKEKLRAFELRQLRRAPGEARDAGDAARREAAVADAATARAHADADLRAAFKRASRIRKQIIAKASRDDEGAAGPPRSKARRRRRAASPPPGDAKPRGPKPDAALLKEEVLLFFENEPVAEQLQLIRFALKPENRRDLPAIAVAFQFAYEGTRLVRDLPSFDDECLVVLLVCDLRETYVAYLRPVAVLLHVLLDRPANLRRALKAGAVAAIFARLQGELEPPPGPPTPKSRALDACRALLAALLFRGQPEPVLPPEPPPRSPPPGAALDPDRATG</sequence>
<dbReference type="Proteomes" id="UP000002729">
    <property type="component" value="Unassembled WGS sequence"/>
</dbReference>
<dbReference type="GeneID" id="20223925"/>
<dbReference type="KEGG" id="aaf:AURANDRAFT_62505"/>
<reference evidence="2 3" key="1">
    <citation type="journal article" date="2011" name="Proc. Natl. Acad. Sci. U.S.A.">
        <title>Niche of harmful alga Aureococcus anophagefferens revealed through ecogenomics.</title>
        <authorList>
            <person name="Gobler C.J."/>
            <person name="Berry D.L."/>
            <person name="Dyhrman S.T."/>
            <person name="Wilhelm S.W."/>
            <person name="Salamov A."/>
            <person name="Lobanov A.V."/>
            <person name="Zhang Y."/>
            <person name="Collier J.L."/>
            <person name="Wurch L.L."/>
            <person name="Kustka A.B."/>
            <person name="Dill B.D."/>
            <person name="Shah M."/>
            <person name="VerBerkmoes N.C."/>
            <person name="Kuo A."/>
            <person name="Terry A."/>
            <person name="Pangilinan J."/>
            <person name="Lindquist E.A."/>
            <person name="Lucas S."/>
            <person name="Paulsen I.T."/>
            <person name="Hattenrath-Lehmann T.K."/>
            <person name="Talmage S.C."/>
            <person name="Walker E.A."/>
            <person name="Koch F."/>
            <person name="Burson A.M."/>
            <person name="Marcoval M.A."/>
            <person name="Tang Y.Z."/>
            <person name="Lecleir G.R."/>
            <person name="Coyne K.J."/>
            <person name="Berg G.M."/>
            <person name="Bertrand E.M."/>
            <person name="Saito M.A."/>
            <person name="Gladyshev V.N."/>
            <person name="Grigoriev I.V."/>
        </authorList>
    </citation>
    <scope>NUCLEOTIDE SEQUENCE [LARGE SCALE GENOMIC DNA]</scope>
    <source>
        <strain evidence="3">CCMP 1984</strain>
    </source>
</reference>